<dbReference type="SUPFAM" id="SSF53244">
    <property type="entry name" value="MurD-like peptide ligases, peptide-binding domain"/>
    <property type="match status" value="1"/>
</dbReference>
<evidence type="ECO:0000256" key="11">
    <source>
        <dbReference type="SAM" id="MobiDB-lite"/>
    </source>
</evidence>
<dbReference type="Proteomes" id="UP000194161">
    <property type="component" value="Chromosome"/>
</dbReference>
<comment type="subcellular location">
    <subcellularLocation>
        <location evidence="1 9 10">Cytoplasm</location>
    </subcellularLocation>
</comment>
<dbReference type="InterPro" id="IPR018109">
    <property type="entry name" value="Folylpolyglutamate_synth_CS"/>
</dbReference>
<dbReference type="Pfam" id="PF02875">
    <property type="entry name" value="Mur_ligase_C"/>
    <property type="match status" value="1"/>
</dbReference>
<dbReference type="GO" id="GO:0005737">
    <property type="term" value="C:cytoplasm"/>
    <property type="evidence" value="ECO:0007669"/>
    <property type="project" value="UniProtKB-SubCell"/>
</dbReference>
<evidence type="ECO:0000256" key="3">
    <source>
        <dbReference type="ARBA" id="ARBA00022490"/>
    </source>
</evidence>
<dbReference type="GO" id="GO:0071555">
    <property type="term" value="P:cell wall organization"/>
    <property type="evidence" value="ECO:0007669"/>
    <property type="project" value="UniProtKB-KW"/>
</dbReference>
<keyword evidence="9 10" id="KW-0961">Cell wall biogenesis/degradation</keyword>
<dbReference type="GO" id="GO:0008764">
    <property type="term" value="F:UDP-N-acetylmuramoylalanine-D-glutamate ligase activity"/>
    <property type="evidence" value="ECO:0007669"/>
    <property type="project" value="UniProtKB-UniRule"/>
</dbReference>
<dbReference type="UniPathway" id="UPA00219"/>
<dbReference type="InterPro" id="IPR013221">
    <property type="entry name" value="Mur_ligase_cen"/>
</dbReference>
<feature type="region of interest" description="Disordered" evidence="11">
    <location>
        <begin position="305"/>
        <end position="327"/>
    </location>
</feature>
<dbReference type="NCBIfam" id="TIGR01087">
    <property type="entry name" value="murD"/>
    <property type="match status" value="1"/>
</dbReference>
<dbReference type="Gene3D" id="3.90.190.20">
    <property type="entry name" value="Mur ligase, C-terminal domain"/>
    <property type="match status" value="1"/>
</dbReference>
<gene>
    <name evidence="9" type="primary">murD</name>
    <name evidence="14" type="ORF">CAL15_19975</name>
</gene>
<dbReference type="PANTHER" id="PTHR43692">
    <property type="entry name" value="UDP-N-ACETYLMURAMOYLALANINE--D-GLUTAMATE LIGASE"/>
    <property type="match status" value="1"/>
</dbReference>
<dbReference type="Pfam" id="PF21799">
    <property type="entry name" value="MurD-like_N"/>
    <property type="match status" value="1"/>
</dbReference>
<keyword evidence="9 10" id="KW-0573">Peptidoglycan synthesis</keyword>
<dbReference type="InterPro" id="IPR036565">
    <property type="entry name" value="Mur-like_cat_sf"/>
</dbReference>
<evidence type="ECO:0000256" key="1">
    <source>
        <dbReference type="ARBA" id="ARBA00004496"/>
    </source>
</evidence>
<keyword evidence="5 9" id="KW-0132">Cell division</keyword>
<keyword evidence="7 9" id="KW-0067">ATP-binding</keyword>
<keyword evidence="9 10" id="KW-0133">Cell shape</keyword>
<name>A0A1W6ZGB2_9BORD</name>
<dbReference type="Pfam" id="PF08245">
    <property type="entry name" value="Mur_ligase_M"/>
    <property type="match status" value="1"/>
</dbReference>
<dbReference type="Gene3D" id="3.40.1190.10">
    <property type="entry name" value="Mur-like, catalytic domain"/>
    <property type="match status" value="1"/>
</dbReference>
<evidence type="ECO:0000256" key="9">
    <source>
        <dbReference type="HAMAP-Rule" id="MF_00639"/>
    </source>
</evidence>
<evidence type="ECO:0000256" key="5">
    <source>
        <dbReference type="ARBA" id="ARBA00022618"/>
    </source>
</evidence>
<dbReference type="EMBL" id="CP021111">
    <property type="protein sequence ID" value="ARP96443.1"/>
    <property type="molecule type" value="Genomic_DNA"/>
</dbReference>
<dbReference type="InterPro" id="IPR005762">
    <property type="entry name" value="MurD"/>
</dbReference>
<dbReference type="GO" id="GO:0009252">
    <property type="term" value="P:peptidoglycan biosynthetic process"/>
    <property type="evidence" value="ECO:0007669"/>
    <property type="project" value="UniProtKB-UniRule"/>
</dbReference>
<dbReference type="Gene3D" id="3.40.50.720">
    <property type="entry name" value="NAD(P)-binding Rossmann-like Domain"/>
    <property type="match status" value="1"/>
</dbReference>
<dbReference type="PROSITE" id="PS01011">
    <property type="entry name" value="FOLYLPOLYGLU_SYNT_1"/>
    <property type="match status" value="1"/>
</dbReference>
<accession>A0A1W6ZGB2</accession>
<evidence type="ECO:0000256" key="8">
    <source>
        <dbReference type="ARBA" id="ARBA00023306"/>
    </source>
</evidence>
<dbReference type="InterPro" id="IPR036615">
    <property type="entry name" value="Mur_ligase_C_dom_sf"/>
</dbReference>
<feature type="domain" description="Mur ligase C-terminal" evidence="12">
    <location>
        <begin position="376"/>
        <end position="489"/>
    </location>
</feature>
<keyword evidence="15" id="KW-1185">Reference proteome</keyword>
<evidence type="ECO:0000259" key="12">
    <source>
        <dbReference type="Pfam" id="PF02875"/>
    </source>
</evidence>
<dbReference type="GO" id="GO:0005524">
    <property type="term" value="F:ATP binding"/>
    <property type="evidence" value="ECO:0007669"/>
    <property type="project" value="UniProtKB-UniRule"/>
</dbReference>
<evidence type="ECO:0000256" key="6">
    <source>
        <dbReference type="ARBA" id="ARBA00022741"/>
    </source>
</evidence>
<evidence type="ECO:0000259" key="13">
    <source>
        <dbReference type="Pfam" id="PF08245"/>
    </source>
</evidence>
<dbReference type="EC" id="6.3.2.9" evidence="9 10"/>
<comment type="similarity">
    <text evidence="9">Belongs to the MurCDEF family.</text>
</comment>
<evidence type="ECO:0000256" key="4">
    <source>
        <dbReference type="ARBA" id="ARBA00022598"/>
    </source>
</evidence>
<proteinExistence type="inferred from homology"/>
<keyword evidence="4 9" id="KW-0436">Ligase</keyword>
<evidence type="ECO:0000313" key="14">
    <source>
        <dbReference type="EMBL" id="ARP96443.1"/>
    </source>
</evidence>
<evidence type="ECO:0000256" key="7">
    <source>
        <dbReference type="ARBA" id="ARBA00022840"/>
    </source>
</evidence>
<dbReference type="GO" id="GO:0008360">
    <property type="term" value="P:regulation of cell shape"/>
    <property type="evidence" value="ECO:0007669"/>
    <property type="project" value="UniProtKB-KW"/>
</dbReference>
<dbReference type="HAMAP" id="MF_00639">
    <property type="entry name" value="MurD"/>
    <property type="match status" value="1"/>
</dbReference>
<dbReference type="OrthoDB" id="9809796at2"/>
<dbReference type="PANTHER" id="PTHR43692:SF1">
    <property type="entry name" value="UDP-N-ACETYLMURAMOYLALANINE--D-GLUTAMATE LIGASE"/>
    <property type="match status" value="1"/>
</dbReference>
<dbReference type="RefSeq" id="WP_086080094.1">
    <property type="nucleotide sequence ID" value="NZ_CP021111.1"/>
</dbReference>
<dbReference type="SUPFAM" id="SSF53623">
    <property type="entry name" value="MurD-like peptide ligases, catalytic domain"/>
    <property type="match status" value="1"/>
</dbReference>
<dbReference type="STRING" id="463040.CAL15_19975"/>
<dbReference type="KEGG" id="bgm:CAL15_19975"/>
<evidence type="ECO:0000256" key="2">
    <source>
        <dbReference type="ARBA" id="ARBA00004752"/>
    </source>
</evidence>
<keyword evidence="6 9" id="KW-0547">Nucleotide-binding</keyword>
<feature type="binding site" evidence="9">
    <location>
        <begin position="147"/>
        <end position="153"/>
    </location>
    <ligand>
        <name>ATP</name>
        <dbReference type="ChEBI" id="CHEBI:30616"/>
    </ligand>
</feature>
<evidence type="ECO:0000256" key="10">
    <source>
        <dbReference type="RuleBase" id="RU003664"/>
    </source>
</evidence>
<dbReference type="GO" id="GO:0051301">
    <property type="term" value="P:cell division"/>
    <property type="evidence" value="ECO:0007669"/>
    <property type="project" value="UniProtKB-KW"/>
</dbReference>
<keyword evidence="3 9" id="KW-0963">Cytoplasm</keyword>
<dbReference type="GO" id="GO:0004326">
    <property type="term" value="F:tetrahydrofolylpolyglutamate synthase activity"/>
    <property type="evidence" value="ECO:0007669"/>
    <property type="project" value="InterPro"/>
</dbReference>
<feature type="domain" description="Mur ligase central" evidence="13">
    <location>
        <begin position="145"/>
        <end position="276"/>
    </location>
</feature>
<evidence type="ECO:0000313" key="15">
    <source>
        <dbReference type="Proteomes" id="UP000194161"/>
    </source>
</evidence>
<dbReference type="AlphaFoldDB" id="A0A1W6ZGB2"/>
<comment type="catalytic activity">
    <reaction evidence="9 10">
        <text>UDP-N-acetyl-alpha-D-muramoyl-L-alanine + D-glutamate + ATP = UDP-N-acetyl-alpha-D-muramoyl-L-alanyl-D-glutamate + ADP + phosphate + H(+)</text>
        <dbReference type="Rhea" id="RHEA:16429"/>
        <dbReference type="ChEBI" id="CHEBI:15378"/>
        <dbReference type="ChEBI" id="CHEBI:29986"/>
        <dbReference type="ChEBI" id="CHEBI:30616"/>
        <dbReference type="ChEBI" id="CHEBI:43474"/>
        <dbReference type="ChEBI" id="CHEBI:83898"/>
        <dbReference type="ChEBI" id="CHEBI:83900"/>
        <dbReference type="ChEBI" id="CHEBI:456216"/>
        <dbReference type="EC" id="6.3.2.9"/>
    </reaction>
</comment>
<organism evidence="14 15">
    <name type="scientific">Bordetella genomosp. 13</name>
    <dbReference type="NCBI Taxonomy" id="463040"/>
    <lineage>
        <taxon>Bacteria</taxon>
        <taxon>Pseudomonadati</taxon>
        <taxon>Pseudomonadota</taxon>
        <taxon>Betaproteobacteria</taxon>
        <taxon>Burkholderiales</taxon>
        <taxon>Alcaligenaceae</taxon>
        <taxon>Bordetella</taxon>
    </lineage>
</organism>
<comment type="pathway">
    <text evidence="2 9 10">Cell wall biogenesis; peptidoglycan biosynthesis.</text>
</comment>
<sequence>MNANDVAHETSRPDAAHQDASRILILGLGETGVAAARWCARQGAALRVADTRAEPGGLDALREALAQADVEYRLGCGQAFDPDLLDGVRQIVLSPGLAPGQAPALDLLTEAAARGIEVVGEIELYARALAELAETRDYRPRVLAITGTNGKTTVTALTRQLVEASGLSVRAAGNIGPAALAALMDALDSDSLPQVWVLELSSFQLETTRTLSADAAVVLNVTQDHLDWHGGMDAYAQAKARLLPMARVAIVNRDDPLTVRMVETLRAERVRSFGRELPEWVGDMGLEQGQGVTWLTACEPSDFHEPAPAPVRRKKDAPPPVRPAGRASRLMPADALRIRGTHNALNALAALQLARTLDLGWGPMLRALRDYAGEPHRAAFVRSIGGVDYINDSKGTNVGATVAALEGLGQQAVLIAGGLGKGQDFSPLVPVVTAHARAVVLIGADAAEIERVLAPTGVPCQRAGDMRDAVRKAADLAQPGDAVLLSPACASLDMFRNYPHRGEVFADEVAELAMDRGEV</sequence>
<reference evidence="14 15" key="1">
    <citation type="submission" date="2017-05" db="EMBL/GenBank/DDBJ databases">
        <title>Complete and WGS of Bordetella genogroups.</title>
        <authorList>
            <person name="Spilker T."/>
            <person name="LiPuma J."/>
        </authorList>
    </citation>
    <scope>NUCLEOTIDE SEQUENCE [LARGE SCALE GENOMIC DNA]</scope>
    <source>
        <strain evidence="14 15">AU7206</strain>
    </source>
</reference>
<keyword evidence="8 9" id="KW-0131">Cell cycle</keyword>
<dbReference type="InterPro" id="IPR004101">
    <property type="entry name" value="Mur_ligase_C"/>
</dbReference>
<comment type="function">
    <text evidence="9 10">Cell wall formation. Catalyzes the addition of glutamate to the nucleotide precursor UDP-N-acetylmuramoyl-L-alanine (UMA).</text>
</comment>
<protein>
    <recommendedName>
        <fullName evidence="9 10">UDP-N-acetylmuramoylalanine--D-glutamate ligase</fullName>
        <ecNumber evidence="9 10">6.3.2.9</ecNumber>
    </recommendedName>
    <alternativeName>
        <fullName evidence="9">D-glutamic acid-adding enzyme</fullName>
    </alternativeName>
    <alternativeName>
        <fullName evidence="9">UDP-N-acetylmuramoyl-L-alanyl-D-glutamate synthetase</fullName>
    </alternativeName>
</protein>
<dbReference type="SUPFAM" id="SSF51984">
    <property type="entry name" value="MurCD N-terminal domain"/>
    <property type="match status" value="1"/>
</dbReference>